<dbReference type="PANTHER" id="PTHR11735:SF11">
    <property type="entry name" value="TRNA THREONYLCARBAMOYLADENOSINE BIOSYNTHESIS PROTEIN TSAB"/>
    <property type="match status" value="1"/>
</dbReference>
<proteinExistence type="predicted"/>
<gene>
    <name evidence="2" type="primary">tsaB</name>
    <name evidence="2" type="ORF">FA014_14685</name>
</gene>
<sequence>MPVLALDTSAAASAAVVDDAGRTLATRSTGESRRHAETLTPLLDAVLAEAGVARTDLTAVVAGTGPAPFTGLRVGLVTARTLGLALGIPVHGVSSLDALALATVARAAAGTGPGLDGGELLVVTDARRKEVYWARYRSVVAAGTEPSVEAVEGPGVATPAAVAEQGLDGLLLVGPGTALYPELLPPVAGTPDAVDAADLARVALARLAAGGEGLVLPTEPLYLRRPDAVPPAAAKRARA</sequence>
<accession>A0A7Z8JZ10</accession>
<reference evidence="2 3" key="1">
    <citation type="submission" date="2019-05" db="EMBL/GenBank/DDBJ databases">
        <title>Genome sequence of Cellulomonas hominis strain CS1.</title>
        <authorList>
            <person name="Belmont J."/>
            <person name="Maclea K.S."/>
        </authorList>
    </citation>
    <scope>NUCLEOTIDE SEQUENCE [LARGE SCALE GENOMIC DNA]</scope>
    <source>
        <strain evidence="2 3">CS1</strain>
    </source>
</reference>
<dbReference type="EMBL" id="SZYE01000142">
    <property type="protein sequence ID" value="TKR22767.1"/>
    <property type="molecule type" value="Genomic_DNA"/>
</dbReference>
<evidence type="ECO:0000313" key="3">
    <source>
        <dbReference type="Proteomes" id="UP000308121"/>
    </source>
</evidence>
<comment type="caution">
    <text evidence="2">The sequence shown here is derived from an EMBL/GenBank/DDBJ whole genome shotgun (WGS) entry which is preliminary data.</text>
</comment>
<feature type="domain" description="Gcp-like" evidence="1">
    <location>
        <begin position="32"/>
        <end position="139"/>
    </location>
</feature>
<dbReference type="Proteomes" id="UP000308121">
    <property type="component" value="Unassembled WGS sequence"/>
</dbReference>
<dbReference type="PANTHER" id="PTHR11735">
    <property type="entry name" value="TRNA N6-ADENOSINE THREONYLCARBAMOYLTRANSFERASE"/>
    <property type="match status" value="1"/>
</dbReference>
<dbReference type="RefSeq" id="WP_154730399.1">
    <property type="nucleotide sequence ID" value="NZ_SZYE01000142.1"/>
</dbReference>
<dbReference type="GO" id="GO:0005829">
    <property type="term" value="C:cytosol"/>
    <property type="evidence" value="ECO:0007669"/>
    <property type="project" value="TreeGrafter"/>
</dbReference>
<dbReference type="OrthoDB" id="9809995at2"/>
<organism evidence="2 3">
    <name type="scientific">Cellulomonas hominis</name>
    <dbReference type="NCBI Taxonomy" id="156981"/>
    <lineage>
        <taxon>Bacteria</taxon>
        <taxon>Bacillati</taxon>
        <taxon>Actinomycetota</taxon>
        <taxon>Actinomycetes</taxon>
        <taxon>Micrococcales</taxon>
        <taxon>Cellulomonadaceae</taxon>
        <taxon>Cellulomonas</taxon>
    </lineage>
</organism>
<keyword evidence="2" id="KW-0808">Transferase</keyword>
<protein>
    <submittedName>
        <fullName evidence="2">tRNA (Adenosine(37)-N6)-threonylcarbamoyltransferase complex dimerization subunit type 1 TsaB</fullName>
    </submittedName>
</protein>
<dbReference type="SUPFAM" id="SSF53067">
    <property type="entry name" value="Actin-like ATPase domain"/>
    <property type="match status" value="2"/>
</dbReference>
<dbReference type="AlphaFoldDB" id="A0A7Z8JZ10"/>
<dbReference type="NCBIfam" id="TIGR03725">
    <property type="entry name" value="T6A_YeaZ"/>
    <property type="match status" value="1"/>
</dbReference>
<name>A0A7Z8JZ10_9CELL</name>
<dbReference type="InterPro" id="IPR043129">
    <property type="entry name" value="ATPase_NBD"/>
</dbReference>
<dbReference type="Pfam" id="PF00814">
    <property type="entry name" value="TsaD"/>
    <property type="match status" value="1"/>
</dbReference>
<evidence type="ECO:0000259" key="1">
    <source>
        <dbReference type="Pfam" id="PF00814"/>
    </source>
</evidence>
<dbReference type="InterPro" id="IPR022496">
    <property type="entry name" value="T6A_TsaB"/>
</dbReference>
<dbReference type="InterPro" id="IPR000905">
    <property type="entry name" value="Gcp-like_dom"/>
</dbReference>
<dbReference type="GO" id="GO:0002949">
    <property type="term" value="P:tRNA threonylcarbamoyladenosine modification"/>
    <property type="evidence" value="ECO:0007669"/>
    <property type="project" value="InterPro"/>
</dbReference>
<dbReference type="Gene3D" id="3.30.420.40">
    <property type="match status" value="2"/>
</dbReference>
<dbReference type="GO" id="GO:0016740">
    <property type="term" value="F:transferase activity"/>
    <property type="evidence" value="ECO:0007669"/>
    <property type="project" value="UniProtKB-KW"/>
</dbReference>
<evidence type="ECO:0000313" key="2">
    <source>
        <dbReference type="EMBL" id="TKR22767.1"/>
    </source>
</evidence>